<dbReference type="PANTHER" id="PTHR34989">
    <property type="entry name" value="PROTEIN HDED"/>
    <property type="match status" value="1"/>
</dbReference>
<reference evidence="2" key="1">
    <citation type="submission" date="2024-06" db="EMBL/GenBank/DDBJ databases">
        <title>Brevibacterium koreense sp. nov., isolated from jogae-jeotgal, a Korean fermented seafood.</title>
        <authorList>
            <person name="Whon T.W."/>
            <person name="Nam S."/>
            <person name="Kim Y."/>
        </authorList>
    </citation>
    <scope>NUCLEOTIDE SEQUENCE</scope>
    <source>
        <strain evidence="2">CBA3109</strain>
    </source>
</reference>
<feature type="transmembrane region" description="Helical" evidence="1">
    <location>
        <begin position="78"/>
        <end position="98"/>
    </location>
</feature>
<dbReference type="PANTHER" id="PTHR34989:SF1">
    <property type="entry name" value="PROTEIN HDED"/>
    <property type="match status" value="1"/>
</dbReference>
<dbReference type="InterPro" id="IPR005325">
    <property type="entry name" value="DUF308_memb"/>
</dbReference>
<dbReference type="Pfam" id="PF03729">
    <property type="entry name" value="DUF308"/>
    <property type="match status" value="2"/>
</dbReference>
<protein>
    <submittedName>
        <fullName evidence="2">DUF308 domain-containing protein</fullName>
    </submittedName>
</protein>
<dbReference type="InterPro" id="IPR052712">
    <property type="entry name" value="Acid_resist_chaperone_HdeD"/>
</dbReference>
<dbReference type="EMBL" id="CP158281">
    <property type="protein sequence ID" value="XBV88471.1"/>
    <property type="molecule type" value="Genomic_DNA"/>
</dbReference>
<keyword evidence="1" id="KW-0472">Membrane</keyword>
<proteinExistence type="predicted"/>
<gene>
    <name evidence="2" type="ORF">AAFP32_13000</name>
</gene>
<feature type="transmembrane region" description="Helical" evidence="1">
    <location>
        <begin position="46"/>
        <end position="66"/>
    </location>
</feature>
<feature type="transmembrane region" description="Helical" evidence="1">
    <location>
        <begin position="104"/>
        <end position="124"/>
    </location>
</feature>
<evidence type="ECO:0000313" key="2">
    <source>
        <dbReference type="EMBL" id="XBV88471.1"/>
    </source>
</evidence>
<keyword evidence="1" id="KW-1133">Transmembrane helix</keyword>
<keyword evidence="1" id="KW-0812">Transmembrane</keyword>
<accession>A0AAU7UJ25</accession>
<dbReference type="RefSeq" id="WP_350269486.1">
    <property type="nucleotide sequence ID" value="NZ_CP158281.1"/>
</dbReference>
<dbReference type="KEGG" id="bkr:AAFP32_13000"/>
<feature type="transmembrane region" description="Helical" evidence="1">
    <location>
        <begin position="20"/>
        <end position="40"/>
    </location>
</feature>
<evidence type="ECO:0000256" key="1">
    <source>
        <dbReference type="SAM" id="Phobius"/>
    </source>
</evidence>
<name>A0AAU7UJ25_9MICO</name>
<feature type="transmembrane region" description="Helical" evidence="1">
    <location>
        <begin position="160"/>
        <end position="186"/>
    </location>
</feature>
<feature type="transmembrane region" description="Helical" evidence="1">
    <location>
        <begin position="136"/>
        <end position="154"/>
    </location>
</feature>
<dbReference type="GO" id="GO:0005886">
    <property type="term" value="C:plasma membrane"/>
    <property type="evidence" value="ECO:0007669"/>
    <property type="project" value="TreeGrafter"/>
</dbReference>
<dbReference type="AlphaFoldDB" id="A0AAU7UJ25"/>
<organism evidence="2">
    <name type="scientific">Brevibacterium koreense</name>
    <dbReference type="NCBI Taxonomy" id="3140787"/>
    <lineage>
        <taxon>Bacteria</taxon>
        <taxon>Bacillati</taxon>
        <taxon>Actinomycetota</taxon>
        <taxon>Actinomycetes</taxon>
        <taxon>Micrococcales</taxon>
        <taxon>Brevibacteriaceae</taxon>
        <taxon>Brevibacterium</taxon>
    </lineage>
</organism>
<sequence length="202" mass="21287">MSANPADATRSLLTNLGKGVFWVVILRGVLAILFGILILAAPAAVAIALGIYVGAWLLVDGVLTIINAMNARKTNQAWGWELAAGIAYIVAGLVIAVIPLSFAVITGGFILWMLAGGMLVRGILTLASKSFQGWSKLLGVLDIVFAIIVVIVLFTNPGAALAALVWIVAVYTIVLGILLITMAFLARSQTKKTITHGKEHKL</sequence>